<name>A0A0F9QZW7_9ZZZZ</name>
<evidence type="ECO:0000313" key="2">
    <source>
        <dbReference type="EMBL" id="KKN49860.1"/>
    </source>
</evidence>
<dbReference type="InterPro" id="IPR009752">
    <property type="entry name" value="Phage_Mu_GpJ"/>
</dbReference>
<dbReference type="Pfam" id="PF07030">
    <property type="entry name" value="Phage_Mu_Gp36"/>
    <property type="match status" value="1"/>
</dbReference>
<comment type="caution">
    <text evidence="2">The sequence shown here is derived from an EMBL/GenBank/DDBJ whole genome shotgun (WGS) entry which is preliminary data.</text>
</comment>
<dbReference type="EMBL" id="LAZR01001147">
    <property type="protein sequence ID" value="KKN49860.1"/>
    <property type="molecule type" value="Genomic_DNA"/>
</dbReference>
<sequence>MPYTSLAKLTAKFGEHMLISLTDRGDVATDAIDTDVIDQALADADAMIDGYVGVRYALPMETTPPLIGSLALAITIYNLHVASPDPKIEEDYKAALRTLRDISGGGVRLPIAGADAPGTGSSGARLTDRERPLTQASMKGFI</sequence>
<accession>A0A0F9QZW7</accession>
<protein>
    <recommendedName>
        <fullName evidence="3">DUF1320 domain-containing protein</fullName>
    </recommendedName>
</protein>
<feature type="region of interest" description="Disordered" evidence="1">
    <location>
        <begin position="113"/>
        <end position="142"/>
    </location>
</feature>
<proteinExistence type="predicted"/>
<dbReference type="AlphaFoldDB" id="A0A0F9QZW7"/>
<evidence type="ECO:0008006" key="3">
    <source>
        <dbReference type="Google" id="ProtNLM"/>
    </source>
</evidence>
<reference evidence="2" key="1">
    <citation type="journal article" date="2015" name="Nature">
        <title>Complex archaea that bridge the gap between prokaryotes and eukaryotes.</title>
        <authorList>
            <person name="Spang A."/>
            <person name="Saw J.H."/>
            <person name="Jorgensen S.L."/>
            <person name="Zaremba-Niedzwiedzka K."/>
            <person name="Martijn J."/>
            <person name="Lind A.E."/>
            <person name="van Eijk R."/>
            <person name="Schleper C."/>
            <person name="Guy L."/>
            <person name="Ettema T.J."/>
        </authorList>
    </citation>
    <scope>NUCLEOTIDE SEQUENCE</scope>
</reference>
<organism evidence="2">
    <name type="scientific">marine sediment metagenome</name>
    <dbReference type="NCBI Taxonomy" id="412755"/>
    <lineage>
        <taxon>unclassified sequences</taxon>
        <taxon>metagenomes</taxon>
        <taxon>ecological metagenomes</taxon>
    </lineage>
</organism>
<gene>
    <name evidence="2" type="ORF">LCGC14_0638620</name>
</gene>
<evidence type="ECO:0000256" key="1">
    <source>
        <dbReference type="SAM" id="MobiDB-lite"/>
    </source>
</evidence>